<reference evidence="1 2" key="1">
    <citation type="submission" date="2014-08" db="EMBL/GenBank/DDBJ databases">
        <authorList>
            <person name="den Bakker H.C."/>
        </authorList>
    </citation>
    <scope>NUCLEOTIDE SEQUENCE [LARGE SCALE GENOMIC DNA]</scope>
    <source>
        <strain evidence="1 2">DSM 18334</strain>
    </source>
</reference>
<gene>
    <name evidence="1" type="ORF">PWYN_18360</name>
</gene>
<dbReference type="AlphaFoldDB" id="A0A098M544"/>
<dbReference type="OrthoDB" id="2828299at2"/>
<dbReference type="EMBL" id="JQCR01000003">
    <property type="protein sequence ID" value="KGE16667.1"/>
    <property type="molecule type" value="Genomic_DNA"/>
</dbReference>
<organism evidence="1 2">
    <name type="scientific">Paenibacillus wynnii</name>
    <dbReference type="NCBI Taxonomy" id="268407"/>
    <lineage>
        <taxon>Bacteria</taxon>
        <taxon>Bacillati</taxon>
        <taxon>Bacillota</taxon>
        <taxon>Bacilli</taxon>
        <taxon>Bacillales</taxon>
        <taxon>Paenibacillaceae</taxon>
        <taxon>Paenibacillus</taxon>
    </lineage>
</organism>
<evidence type="ECO:0000313" key="1">
    <source>
        <dbReference type="EMBL" id="KGE16667.1"/>
    </source>
</evidence>
<accession>A0A098M544</accession>
<sequence length="202" mass="24096">MNKNVEVEYCNLELRFERQHIQDLIKDLIQDGYSLYWSESENVFIISVRTGRKLVKLRFLRIKEGYKLVGDYMIRDARLAEWMEKLIGDLRGHAVVKRFRDRQITIENIMFGEVIRLVEITGYQQRIVFQKGPLLTDQELTKLYYSSEGEERIQQRKMEVDEQLDLLNEALQSDNVLATQRCKIKLAYLTNELRKLEWSAEE</sequence>
<dbReference type="STRING" id="268407.PWYN_18360"/>
<name>A0A098M544_9BACL</name>
<dbReference type="RefSeq" id="WP_036654765.1">
    <property type="nucleotide sequence ID" value="NZ_JQCR01000003.1"/>
</dbReference>
<keyword evidence="2" id="KW-1185">Reference proteome</keyword>
<evidence type="ECO:0000313" key="2">
    <source>
        <dbReference type="Proteomes" id="UP000029734"/>
    </source>
</evidence>
<dbReference type="Proteomes" id="UP000029734">
    <property type="component" value="Unassembled WGS sequence"/>
</dbReference>
<proteinExistence type="predicted"/>
<reference evidence="1 2" key="2">
    <citation type="submission" date="2014-10" db="EMBL/GenBank/DDBJ databases">
        <title>Comparative genomics of the Paenibacillus odorifer group.</title>
        <authorList>
            <person name="Tsai Y.-C."/>
            <person name="Martin N."/>
            <person name="Korlach J."/>
            <person name="Wiedmann M."/>
        </authorList>
    </citation>
    <scope>NUCLEOTIDE SEQUENCE [LARGE SCALE GENOMIC DNA]</scope>
    <source>
        <strain evidence="1 2">DSM 18334</strain>
    </source>
</reference>
<protein>
    <submittedName>
        <fullName evidence="1">Uncharacterized protein</fullName>
    </submittedName>
</protein>
<dbReference type="eggNOG" id="ENOG502ZN6I">
    <property type="taxonomic scope" value="Bacteria"/>
</dbReference>
<comment type="caution">
    <text evidence="1">The sequence shown here is derived from an EMBL/GenBank/DDBJ whole genome shotgun (WGS) entry which is preliminary data.</text>
</comment>